<comment type="caution">
    <text evidence="4">The sequence shown here is derived from an EMBL/GenBank/DDBJ whole genome shotgun (WGS) entry which is preliminary data.</text>
</comment>
<evidence type="ECO:0000256" key="1">
    <source>
        <dbReference type="ARBA" id="ARBA00023015"/>
    </source>
</evidence>
<dbReference type="EMBL" id="CAJQZC010000002">
    <property type="protein sequence ID" value="CAG4890506.1"/>
    <property type="molecule type" value="Genomic_DNA"/>
</dbReference>
<organism evidence="4 5">
    <name type="scientific">Paraburkholderia saeva</name>
    <dbReference type="NCBI Taxonomy" id="2777537"/>
    <lineage>
        <taxon>Bacteria</taxon>
        <taxon>Pseudomonadati</taxon>
        <taxon>Pseudomonadota</taxon>
        <taxon>Betaproteobacteria</taxon>
        <taxon>Burkholderiales</taxon>
        <taxon>Burkholderiaceae</taxon>
        <taxon>Paraburkholderia</taxon>
    </lineage>
</organism>
<dbReference type="SMART" id="SM00342">
    <property type="entry name" value="HTH_ARAC"/>
    <property type="match status" value="1"/>
</dbReference>
<proteinExistence type="predicted"/>
<accession>A0A9N8RTW2</accession>
<name>A0A9N8RTW2_9BURK</name>
<feature type="domain" description="HTH araC/xylS-type" evidence="3">
    <location>
        <begin position="237"/>
        <end position="335"/>
    </location>
</feature>
<dbReference type="PANTHER" id="PTHR43130:SF3">
    <property type="entry name" value="HTH-TYPE TRANSCRIPTIONAL REGULATOR RV1931C"/>
    <property type="match status" value="1"/>
</dbReference>
<dbReference type="GO" id="GO:0003700">
    <property type="term" value="F:DNA-binding transcription factor activity"/>
    <property type="evidence" value="ECO:0007669"/>
    <property type="project" value="InterPro"/>
</dbReference>
<dbReference type="SUPFAM" id="SSF46689">
    <property type="entry name" value="Homeodomain-like"/>
    <property type="match status" value="2"/>
</dbReference>
<dbReference type="Proteomes" id="UP000789704">
    <property type="component" value="Unassembled WGS sequence"/>
</dbReference>
<dbReference type="Gene3D" id="3.40.50.880">
    <property type="match status" value="1"/>
</dbReference>
<dbReference type="InterPro" id="IPR002818">
    <property type="entry name" value="DJ-1/PfpI"/>
</dbReference>
<dbReference type="GO" id="GO:0043565">
    <property type="term" value="F:sequence-specific DNA binding"/>
    <property type="evidence" value="ECO:0007669"/>
    <property type="project" value="InterPro"/>
</dbReference>
<evidence type="ECO:0000256" key="2">
    <source>
        <dbReference type="ARBA" id="ARBA00023163"/>
    </source>
</evidence>
<dbReference type="Gene3D" id="1.10.10.60">
    <property type="entry name" value="Homeodomain-like"/>
    <property type="match status" value="1"/>
</dbReference>
<dbReference type="InterPro" id="IPR029062">
    <property type="entry name" value="Class_I_gatase-like"/>
</dbReference>
<dbReference type="PROSITE" id="PS01124">
    <property type="entry name" value="HTH_ARAC_FAMILY_2"/>
    <property type="match status" value="1"/>
</dbReference>
<keyword evidence="2" id="KW-0804">Transcription</keyword>
<evidence type="ECO:0000313" key="4">
    <source>
        <dbReference type="EMBL" id="CAG4890506.1"/>
    </source>
</evidence>
<keyword evidence="1" id="KW-0805">Transcription regulation</keyword>
<dbReference type="InterPro" id="IPR009057">
    <property type="entry name" value="Homeodomain-like_sf"/>
</dbReference>
<dbReference type="Pfam" id="PF12833">
    <property type="entry name" value="HTH_18"/>
    <property type="match status" value="1"/>
</dbReference>
<sequence>MTRRISSRDPSPARAAPASPLQGAKPVVAVIAFDRISPFHLSVPCVVFGEDRAEGGVAFDFRVCAAEPGTLSTTAGFSIDATHGLDALADAGTIIVPSWRDPDEPPPAALLDALRAAHARGAQLVGLCLGAFVLAAAGLLDGRPATTHWAWADDFARRYPKVKLDANVLYIDDGDVLTSAGTAAGLDCCLHVLRKRFGAQAASYVARRLVVPPHRQGSQAQYVEQPVPENRHGNRLSGLLDWVCSNLDTPHTLDSLAQRALMSRRTFTRRFREATGTTVGAWLLAQRLARAQQLLETSDQSVDAIAGSAGFGSTASLRQHFAEAFSTSPSAYRREFRGV</sequence>
<evidence type="ECO:0000259" key="3">
    <source>
        <dbReference type="PROSITE" id="PS01124"/>
    </source>
</evidence>
<dbReference type="PANTHER" id="PTHR43130">
    <property type="entry name" value="ARAC-FAMILY TRANSCRIPTIONAL REGULATOR"/>
    <property type="match status" value="1"/>
</dbReference>
<keyword evidence="5" id="KW-1185">Reference proteome</keyword>
<dbReference type="RefSeq" id="WP_228875162.1">
    <property type="nucleotide sequence ID" value="NZ_CAJQZC010000002.1"/>
</dbReference>
<dbReference type="CDD" id="cd03137">
    <property type="entry name" value="GATase1_AraC_1"/>
    <property type="match status" value="1"/>
</dbReference>
<dbReference type="Pfam" id="PF01965">
    <property type="entry name" value="DJ-1_PfpI"/>
    <property type="match status" value="1"/>
</dbReference>
<dbReference type="SUPFAM" id="SSF52317">
    <property type="entry name" value="Class I glutamine amidotransferase-like"/>
    <property type="match status" value="1"/>
</dbReference>
<protein>
    <submittedName>
        <fullName evidence="4">HTH-type transcriptional regulator CdhR</fullName>
    </submittedName>
</protein>
<reference evidence="4" key="1">
    <citation type="submission" date="2021-04" db="EMBL/GenBank/DDBJ databases">
        <authorList>
            <person name="Vanwijnsberghe S."/>
        </authorList>
    </citation>
    <scope>NUCLEOTIDE SEQUENCE</scope>
    <source>
        <strain evidence="4">LMG 31841</strain>
    </source>
</reference>
<gene>
    <name evidence="4" type="primary">cdhR_2</name>
    <name evidence="4" type="ORF">LMG31841_01136</name>
</gene>
<dbReference type="InterPro" id="IPR052158">
    <property type="entry name" value="INH-QAR"/>
</dbReference>
<dbReference type="InterPro" id="IPR018060">
    <property type="entry name" value="HTH_AraC"/>
</dbReference>
<evidence type="ECO:0000313" key="5">
    <source>
        <dbReference type="Proteomes" id="UP000789704"/>
    </source>
</evidence>
<dbReference type="AlphaFoldDB" id="A0A9N8RTW2"/>